<protein>
    <submittedName>
        <fullName evidence="2">Uncharacterized protein</fullName>
    </submittedName>
</protein>
<proteinExistence type="predicted"/>
<dbReference type="RefSeq" id="WP_353866318.1">
    <property type="nucleotide sequence ID" value="NZ_CP088295.1"/>
</dbReference>
<organism evidence="2 3">
    <name type="scientific">Svornostia abyssi</name>
    <dbReference type="NCBI Taxonomy" id="2898438"/>
    <lineage>
        <taxon>Bacteria</taxon>
        <taxon>Bacillati</taxon>
        <taxon>Actinomycetota</taxon>
        <taxon>Thermoleophilia</taxon>
        <taxon>Solirubrobacterales</taxon>
        <taxon>Baekduiaceae</taxon>
        <taxon>Svornostia</taxon>
    </lineage>
</organism>
<evidence type="ECO:0000313" key="2">
    <source>
        <dbReference type="EMBL" id="UUY05877.1"/>
    </source>
</evidence>
<feature type="transmembrane region" description="Helical" evidence="1">
    <location>
        <begin position="12"/>
        <end position="31"/>
    </location>
</feature>
<evidence type="ECO:0000256" key="1">
    <source>
        <dbReference type="SAM" id="Phobius"/>
    </source>
</evidence>
<sequence length="49" mass="5377">MLGQRCHHGATGAVLTTVGTVGIVLGGVLMAHDWKDREMWFERGWGNQP</sequence>
<gene>
    <name evidence="2" type="ORF">LRS13_10275</name>
</gene>
<keyword evidence="3" id="KW-1185">Reference proteome</keyword>
<reference evidence="3" key="1">
    <citation type="submission" date="2021-11" db="EMBL/GenBank/DDBJ databases">
        <title>Cultivation dependent microbiological survey of springs from the worlds oldest radium mine currently devoted to the extraction of radon-saturated water.</title>
        <authorList>
            <person name="Kapinusova G."/>
            <person name="Smrhova T."/>
            <person name="Strejcek M."/>
            <person name="Suman J."/>
            <person name="Jani K."/>
            <person name="Pajer P."/>
            <person name="Uhlik O."/>
        </authorList>
    </citation>
    <scope>NUCLEOTIDE SEQUENCE [LARGE SCALE GENOMIC DNA]</scope>
    <source>
        <strain evidence="3">J379</strain>
    </source>
</reference>
<accession>A0ABY5PMT9</accession>
<keyword evidence="1" id="KW-0472">Membrane</keyword>
<keyword evidence="1" id="KW-0812">Transmembrane</keyword>
<evidence type="ECO:0000313" key="3">
    <source>
        <dbReference type="Proteomes" id="UP001058860"/>
    </source>
</evidence>
<dbReference type="Proteomes" id="UP001058860">
    <property type="component" value="Chromosome"/>
</dbReference>
<dbReference type="EMBL" id="CP088295">
    <property type="protein sequence ID" value="UUY05877.1"/>
    <property type="molecule type" value="Genomic_DNA"/>
</dbReference>
<keyword evidence="1" id="KW-1133">Transmembrane helix</keyword>
<name>A0ABY5PMT9_9ACTN</name>